<dbReference type="Gene3D" id="2.60.40.4330">
    <property type="entry name" value="Kinesin-like protein Kif23, Arf6-interacting domain"/>
    <property type="match status" value="1"/>
</dbReference>
<evidence type="ECO:0000313" key="15">
    <source>
        <dbReference type="EMBL" id="KAJ3592769.1"/>
    </source>
</evidence>
<dbReference type="EMBL" id="JANIIK010000112">
    <property type="protein sequence ID" value="KAJ3592769.1"/>
    <property type="molecule type" value="Genomic_DNA"/>
</dbReference>
<keyword evidence="4 13" id="KW-0812">Transmembrane</keyword>
<dbReference type="GO" id="GO:0005524">
    <property type="term" value="F:ATP binding"/>
    <property type="evidence" value="ECO:0007669"/>
    <property type="project" value="UniProtKB-UniRule"/>
</dbReference>
<evidence type="ECO:0000256" key="4">
    <source>
        <dbReference type="ARBA" id="ARBA00022692"/>
    </source>
</evidence>
<feature type="transmembrane region" description="Helical" evidence="13">
    <location>
        <begin position="106"/>
        <end position="128"/>
    </location>
</feature>
<organism evidence="15 16">
    <name type="scientific">Muraenolepis orangiensis</name>
    <name type="common">Patagonian moray cod</name>
    <dbReference type="NCBI Taxonomy" id="630683"/>
    <lineage>
        <taxon>Eukaryota</taxon>
        <taxon>Metazoa</taxon>
        <taxon>Chordata</taxon>
        <taxon>Craniata</taxon>
        <taxon>Vertebrata</taxon>
        <taxon>Euteleostomi</taxon>
        <taxon>Actinopterygii</taxon>
        <taxon>Neopterygii</taxon>
        <taxon>Teleostei</taxon>
        <taxon>Neoteleostei</taxon>
        <taxon>Acanthomorphata</taxon>
        <taxon>Zeiogadaria</taxon>
        <taxon>Gadariae</taxon>
        <taxon>Gadiformes</taxon>
        <taxon>Muraenolepidoidei</taxon>
        <taxon>Muraenolepididae</taxon>
        <taxon>Muraenolepis</taxon>
    </lineage>
</organism>
<keyword evidence="9" id="KW-0206">Cytoskeleton</keyword>
<dbReference type="CDD" id="cd01368">
    <property type="entry name" value="KISc_KIF23_like"/>
    <property type="match status" value="1"/>
</dbReference>
<dbReference type="GO" id="GO:0051256">
    <property type="term" value="P:mitotic spindle midzone assembly"/>
    <property type="evidence" value="ECO:0007669"/>
    <property type="project" value="TreeGrafter"/>
</dbReference>
<sequence length="1555" mass="175352">MNSELQVFHEDSIISGYRHPCSSATDCVLSLFQLTNETLNIWTHFLPTWYFLYKLVTVVLLQTPWQDPFTWPLLVFLGTCCVYPLASSCAHTFSTMSTRARHICFFFDYGALSLYSLGSAITYSAYVFPDEWANGVFHRSYVGVAVVNTLVCTALACYSRLGLPWLQYNHETLKRFPEGQTIVLGKVFRIYAFAIPYLFDNIPLFYRIFLCTGEGCGDSATNVLHCYHIALAILTTFLFATHLPERLAPGSFDYIGHSHQLFHVCSIISTHFQMTAIEQDMATRRHWLLAHSLPISFANTLGAVLLSLVLNVSVIAFFSLPLLWPSFSLKRRATEKCQSFWRLRKAKTPRRQKKTANNTEKDPVGVYCRIRPLGTEDVECCVEMISNTTIQLHPPDGLKANRNGEYKETQYSFKNVFGISTSQKELFEDIARPLIEDLIQCKNGLLFTYGVTGSGKTFTMTGSPGQGGLLPHSLDMLFNSISPYQAKRYVFKPDDKNGLEIQSQVDALLERQKRENMQSVPKTPSRQKADPEFADMISPEQACKFDNVDEDSSYSVFVSYIEIYNNYIYDLLEDAPLDSFRPKAPQSKILREDQNHNMYVAGCTEVEVKSTEEAFEVFWKGQKKRRIANTQLNRESSRSHSVFMVKLAQAPLDADGDHILQDKSQVNVSQLCLVDLAGSERTSRTRAEGSRLREAGNINQSLMTLRTCIEVLRENQMCGTNKMVPYRDSKVTHLFKNYFDGEGKVRMIVCVNPKADDYDETMLVMRFAEMTQEVEIARPVDRPIYALPAGRRNRNQAFKDELSRRLEERGGPPNADEPSLMNQLIDSLPALPSSELLDAADDLTLPRLIEVLEKRRRVRQMMTEQFHKTANTLKSMLLDFDTHFAAKENFIHDQRGKLGEKDRVIASQKTEVERLQKKSEMLEYKIDILQKTTNIYEEDKRSLQQELETREQKLNREQSERKRMEQRMQGMVADTKHKWEKECDRRVNAKQLEMQNQLWVKDEKLKQLKAIVTESGGAPPECPDKPQRPSRERDRPAPKKRSASPSPMPDSSQAPPRQPPGNVRAAQDRYHDPSSTPTTSSSSLSVASCVSDWEHRFPLDSREELYPMYPSLFHRVFVYLPPACVYLPPACVYLPPVCVYPPPVCVYPPPVCVCPPPVCVCPPPVCVYLPPVCVYPPPVCVYPPPVCVYPPPVCVYPPPVCVCLPPVCVYLPPVCVCPPPVCVCPPPVCVYPPPVCVYPPPVCVYPPPVCVYPPPVCVYPPPVCVYPPPVCVYPPPVCVYPPPVCVYPPPVCVYPPPVCVYPPPVCVYPPPVCVYPPPVCVYPPPVCVYPPPVCVYPPPVCVYPPPVCVYPPPVCVYPPPVCVYPPPVCVYPPPVCVYPPPVCVYLPPVCVYPPPVCVYPPPVCVYPPPVCVYPPPVCVYPPPVCVYPPPVCVYPPPVCVYPPPVCVYLPPVCVYLPPVCVYLPPVWTALPAHPRHRRSQSAGGEKWVDHTPASNLELNTVMQPIIPNAIKVSAASEKALAKCHKYVLTHQELASDGEIQTKLIKFSQEEIWRSR</sequence>
<dbReference type="PROSITE" id="PS50067">
    <property type="entry name" value="KINESIN_MOTOR_2"/>
    <property type="match status" value="1"/>
</dbReference>
<evidence type="ECO:0000256" key="13">
    <source>
        <dbReference type="SAM" id="Phobius"/>
    </source>
</evidence>
<feature type="compositionally biased region" description="Basic and acidic residues" evidence="12">
    <location>
        <begin position="950"/>
        <end position="966"/>
    </location>
</feature>
<evidence type="ECO:0000256" key="5">
    <source>
        <dbReference type="ARBA" id="ARBA00022741"/>
    </source>
</evidence>
<evidence type="ECO:0000256" key="1">
    <source>
        <dbReference type="ARBA" id="ARBA00004141"/>
    </source>
</evidence>
<feature type="binding site" evidence="10">
    <location>
        <position position="259"/>
    </location>
    <ligand>
        <name>Zn(2+)</name>
        <dbReference type="ChEBI" id="CHEBI:29105"/>
    </ligand>
</feature>
<proteinExistence type="inferred from homology"/>
<dbReference type="PANTHER" id="PTHR24115">
    <property type="entry name" value="KINESIN-RELATED"/>
    <property type="match status" value="1"/>
</dbReference>
<dbReference type="InterPro" id="IPR019821">
    <property type="entry name" value="Kinesin_motor_CS"/>
</dbReference>
<feature type="transmembrane region" description="Helical" evidence="13">
    <location>
        <begin position="140"/>
        <end position="161"/>
    </location>
</feature>
<evidence type="ECO:0000256" key="6">
    <source>
        <dbReference type="ARBA" id="ARBA00022840"/>
    </source>
</evidence>
<dbReference type="PRINTS" id="PR00380">
    <property type="entry name" value="KINESINHEAVY"/>
</dbReference>
<dbReference type="GO" id="GO:0005634">
    <property type="term" value="C:nucleus"/>
    <property type="evidence" value="ECO:0007669"/>
    <property type="project" value="TreeGrafter"/>
</dbReference>
<comment type="caution">
    <text evidence="15">The sequence shown here is derived from an EMBL/GenBank/DDBJ whole genome shotgun (WGS) entry which is preliminary data.</text>
</comment>
<evidence type="ECO:0000259" key="14">
    <source>
        <dbReference type="PROSITE" id="PS50067"/>
    </source>
</evidence>
<dbReference type="Proteomes" id="UP001148018">
    <property type="component" value="Unassembled WGS sequence"/>
</dbReference>
<dbReference type="InterPro" id="IPR032384">
    <property type="entry name" value="Kif23_Arf-bd"/>
</dbReference>
<keyword evidence="8 13" id="KW-0472">Membrane</keyword>
<protein>
    <recommendedName>
        <fullName evidence="14">Kinesin motor domain-containing protein</fullName>
    </recommendedName>
</protein>
<dbReference type="OrthoDB" id="2403182at2759"/>
<evidence type="ECO:0000256" key="2">
    <source>
        <dbReference type="ARBA" id="ARBA00004245"/>
    </source>
</evidence>
<dbReference type="Gene3D" id="3.40.850.10">
    <property type="entry name" value="Kinesin motor domain"/>
    <property type="match status" value="1"/>
</dbReference>
<dbReference type="InterPro" id="IPR001752">
    <property type="entry name" value="Kinesin_motor_dom"/>
</dbReference>
<evidence type="ECO:0000256" key="8">
    <source>
        <dbReference type="ARBA" id="ARBA00023136"/>
    </source>
</evidence>
<dbReference type="SMART" id="SM00129">
    <property type="entry name" value="KISc"/>
    <property type="match status" value="1"/>
</dbReference>
<evidence type="ECO:0000256" key="7">
    <source>
        <dbReference type="ARBA" id="ARBA00022989"/>
    </source>
</evidence>
<dbReference type="InterPro" id="IPR036961">
    <property type="entry name" value="Kinesin_motor_dom_sf"/>
</dbReference>
<keyword evidence="10" id="KW-0479">Metal-binding</keyword>
<keyword evidence="16" id="KW-1185">Reference proteome</keyword>
<gene>
    <name evidence="15" type="ORF">NHX12_005108</name>
</gene>
<evidence type="ECO:0000256" key="12">
    <source>
        <dbReference type="SAM" id="MobiDB-lite"/>
    </source>
</evidence>
<dbReference type="GO" id="GO:0005874">
    <property type="term" value="C:microtubule"/>
    <property type="evidence" value="ECO:0007669"/>
    <property type="project" value="TreeGrafter"/>
</dbReference>
<feature type="region of interest" description="Disordered" evidence="12">
    <location>
        <begin position="1012"/>
        <end position="1083"/>
    </location>
</feature>
<dbReference type="GO" id="GO:0016020">
    <property type="term" value="C:membrane"/>
    <property type="evidence" value="ECO:0007669"/>
    <property type="project" value="UniProtKB-SubCell"/>
</dbReference>
<evidence type="ECO:0000256" key="9">
    <source>
        <dbReference type="ARBA" id="ARBA00023212"/>
    </source>
</evidence>
<keyword evidence="10" id="KW-0862">Zinc</keyword>
<dbReference type="GO" id="GO:0008017">
    <property type="term" value="F:microtubule binding"/>
    <property type="evidence" value="ECO:0007669"/>
    <property type="project" value="InterPro"/>
</dbReference>
<dbReference type="GO" id="GO:0007018">
    <property type="term" value="P:microtubule-based movement"/>
    <property type="evidence" value="ECO:0007669"/>
    <property type="project" value="InterPro"/>
</dbReference>
<keyword evidence="5 11" id="KW-0547">Nucleotide-binding</keyword>
<feature type="domain" description="Kinesin motor" evidence="14">
    <location>
        <begin position="363"/>
        <end position="774"/>
    </location>
</feature>
<dbReference type="GO" id="GO:0046872">
    <property type="term" value="F:metal ion binding"/>
    <property type="evidence" value="ECO:0007669"/>
    <property type="project" value="UniProtKB-KW"/>
</dbReference>
<feature type="region of interest" description="Disordered" evidence="12">
    <location>
        <begin position="950"/>
        <end position="972"/>
    </location>
</feature>
<comment type="subcellular location">
    <subcellularLocation>
        <location evidence="2">Cytoplasm</location>
        <location evidence="2">Cytoskeleton</location>
    </subcellularLocation>
    <subcellularLocation>
        <location evidence="1">Membrane</location>
        <topology evidence="1">Multi-pass membrane protein</topology>
    </subcellularLocation>
</comment>
<keyword evidence="7 13" id="KW-1133">Transmembrane helix</keyword>
<keyword evidence="6 11" id="KW-0067">ATP-binding</keyword>
<name>A0A9Q0DQQ6_9TELE</name>
<evidence type="ECO:0000256" key="10">
    <source>
        <dbReference type="PIRSR" id="PIRSR604254-1"/>
    </source>
</evidence>
<feature type="transmembrane region" description="Helical" evidence="13">
    <location>
        <begin position="301"/>
        <end position="324"/>
    </location>
</feature>
<dbReference type="GO" id="GO:0005871">
    <property type="term" value="C:kinesin complex"/>
    <property type="evidence" value="ECO:0007669"/>
    <property type="project" value="TreeGrafter"/>
</dbReference>
<comment type="similarity">
    <text evidence="11">Belongs to the TRAFAC class myosin-kinesin ATPase superfamily. Kinesin family.</text>
</comment>
<evidence type="ECO:0000313" key="16">
    <source>
        <dbReference type="Proteomes" id="UP001148018"/>
    </source>
</evidence>
<comment type="similarity">
    <text evidence="3">Belongs to the ADIPOR family.</text>
</comment>
<feature type="compositionally biased region" description="Basic and acidic residues" evidence="12">
    <location>
        <begin position="1022"/>
        <end position="1037"/>
    </location>
</feature>
<dbReference type="InterPro" id="IPR027640">
    <property type="entry name" value="Kinesin-like_fam"/>
</dbReference>
<dbReference type="Pfam" id="PF03006">
    <property type="entry name" value="HlyIII"/>
    <property type="match status" value="1"/>
</dbReference>
<evidence type="ECO:0000256" key="3">
    <source>
        <dbReference type="ARBA" id="ARBA00007018"/>
    </source>
</evidence>
<dbReference type="InterPro" id="IPR027417">
    <property type="entry name" value="P-loop_NTPase"/>
</dbReference>
<dbReference type="GO" id="GO:0003777">
    <property type="term" value="F:microtubule motor activity"/>
    <property type="evidence" value="ECO:0007669"/>
    <property type="project" value="InterPro"/>
</dbReference>
<dbReference type="PANTHER" id="PTHR24115:SF600">
    <property type="entry name" value="KINESIN-LIKE PROTEIN KIF23"/>
    <property type="match status" value="1"/>
</dbReference>
<feature type="binding site" evidence="11">
    <location>
        <begin position="450"/>
        <end position="457"/>
    </location>
    <ligand>
        <name>ATP</name>
        <dbReference type="ChEBI" id="CHEBI:30616"/>
    </ligand>
</feature>
<dbReference type="SUPFAM" id="SSF52540">
    <property type="entry name" value="P-loop containing nucleoside triphosphate hydrolases"/>
    <property type="match status" value="1"/>
</dbReference>
<dbReference type="PROSITE" id="PS00411">
    <property type="entry name" value="KINESIN_MOTOR_1"/>
    <property type="match status" value="1"/>
</dbReference>
<dbReference type="Pfam" id="PF16540">
    <property type="entry name" value="MKLP1_Arf_bdg"/>
    <property type="match status" value="1"/>
</dbReference>
<feature type="transmembrane region" description="Helical" evidence="13">
    <location>
        <begin position="69"/>
        <end position="86"/>
    </location>
</feature>
<feature type="binding site" evidence="10">
    <location>
        <position position="263"/>
    </location>
    <ligand>
        <name>Zn(2+)</name>
        <dbReference type="ChEBI" id="CHEBI:29105"/>
    </ligand>
</feature>
<dbReference type="Pfam" id="PF00225">
    <property type="entry name" value="Kinesin"/>
    <property type="match status" value="1"/>
</dbReference>
<keyword evidence="9" id="KW-0963">Cytoplasm</keyword>
<dbReference type="GO" id="GO:0016887">
    <property type="term" value="F:ATP hydrolysis activity"/>
    <property type="evidence" value="ECO:0007669"/>
    <property type="project" value="TreeGrafter"/>
</dbReference>
<dbReference type="InterPro" id="IPR038105">
    <property type="entry name" value="Kif23_Arf-bd_sf"/>
</dbReference>
<feature type="compositionally biased region" description="Low complexity" evidence="12">
    <location>
        <begin position="1073"/>
        <end position="1083"/>
    </location>
</feature>
<evidence type="ECO:0000256" key="11">
    <source>
        <dbReference type="PROSITE-ProRule" id="PRU00283"/>
    </source>
</evidence>
<keyword evidence="11" id="KW-0505">Motor protein</keyword>
<reference evidence="15" key="1">
    <citation type="submission" date="2022-07" db="EMBL/GenBank/DDBJ databases">
        <title>Chromosome-level genome of Muraenolepis orangiensis.</title>
        <authorList>
            <person name="Kim J."/>
        </authorList>
    </citation>
    <scope>NUCLEOTIDE SEQUENCE</scope>
    <source>
        <strain evidence="15">KU_S4_2022</strain>
        <tissue evidence="15">Muscle</tissue>
    </source>
</reference>
<feature type="binding site" evidence="10">
    <location>
        <position position="91"/>
    </location>
    <ligand>
        <name>Zn(2+)</name>
        <dbReference type="ChEBI" id="CHEBI:29105"/>
    </ligand>
</feature>
<accession>A0A9Q0DQQ6</accession>
<dbReference type="InterPro" id="IPR004254">
    <property type="entry name" value="AdipoR/HlyIII-related"/>
</dbReference>